<keyword evidence="3" id="KW-0677">Repeat</keyword>
<evidence type="ECO:0000256" key="3">
    <source>
        <dbReference type="ARBA" id="ARBA00022737"/>
    </source>
</evidence>
<evidence type="ECO:0000256" key="5">
    <source>
        <dbReference type="ARBA" id="ARBA00022963"/>
    </source>
</evidence>
<evidence type="ECO:0000313" key="11">
    <source>
        <dbReference type="Proteomes" id="UP001249851"/>
    </source>
</evidence>
<dbReference type="GO" id="GO:0004630">
    <property type="term" value="F:phospholipase D activity"/>
    <property type="evidence" value="ECO:0007669"/>
    <property type="project" value="UniProtKB-UniRule"/>
</dbReference>
<dbReference type="CDD" id="cd09138">
    <property type="entry name" value="PLDc_vPLD1_2_yPLD_like_1"/>
    <property type="match status" value="1"/>
</dbReference>
<evidence type="ECO:0000256" key="1">
    <source>
        <dbReference type="ARBA" id="ARBA00000798"/>
    </source>
</evidence>
<dbReference type="FunFam" id="3.30.870.10:FF:000011">
    <property type="entry name" value="Phospholipase"/>
    <property type="match status" value="1"/>
</dbReference>
<evidence type="ECO:0000256" key="7">
    <source>
        <dbReference type="PIRNR" id="PIRNR009376"/>
    </source>
</evidence>
<feature type="domain" description="PLD phosphodiesterase" evidence="8">
    <location>
        <begin position="387"/>
        <end position="414"/>
    </location>
</feature>
<dbReference type="SMART" id="SM00155">
    <property type="entry name" value="PLDc"/>
    <property type="match status" value="2"/>
</dbReference>
<dbReference type="PANTHER" id="PTHR18896">
    <property type="entry name" value="PHOSPHOLIPASE D"/>
    <property type="match status" value="1"/>
</dbReference>
<dbReference type="CDD" id="cd09141">
    <property type="entry name" value="PLDc_vPLD1_2_yPLD_like_2"/>
    <property type="match status" value="1"/>
</dbReference>
<dbReference type="GO" id="GO:0060627">
    <property type="term" value="P:regulation of vesicle-mediated transport"/>
    <property type="evidence" value="ECO:0007669"/>
    <property type="project" value="TreeGrafter"/>
</dbReference>
<dbReference type="GO" id="GO:0035091">
    <property type="term" value="F:phosphatidylinositol binding"/>
    <property type="evidence" value="ECO:0007669"/>
    <property type="project" value="InterPro"/>
</dbReference>
<keyword evidence="5 7" id="KW-0442">Lipid degradation</keyword>
<reference evidence="10" key="2">
    <citation type="journal article" date="2023" name="Science">
        <title>Genomic signatures of disease resistance in endangered staghorn corals.</title>
        <authorList>
            <person name="Vollmer S.V."/>
            <person name="Selwyn J.D."/>
            <person name="Despard B.A."/>
            <person name="Roesel C.L."/>
        </authorList>
    </citation>
    <scope>NUCLEOTIDE SEQUENCE</scope>
    <source>
        <strain evidence="10">K2</strain>
    </source>
</reference>
<evidence type="ECO:0000259" key="8">
    <source>
        <dbReference type="PROSITE" id="PS50035"/>
    </source>
</evidence>
<dbReference type="GO" id="GO:0009395">
    <property type="term" value="P:phospholipid catabolic process"/>
    <property type="evidence" value="ECO:0007669"/>
    <property type="project" value="TreeGrafter"/>
</dbReference>
<keyword evidence="4 7" id="KW-0378">Hydrolase</keyword>
<dbReference type="InterPro" id="IPR016555">
    <property type="entry name" value="PLipase_D_euk"/>
</dbReference>
<protein>
    <recommendedName>
        <fullName evidence="7">Phospholipase</fullName>
        <ecNumber evidence="7">3.1.4.4</ecNumber>
    </recommendedName>
</protein>
<dbReference type="InterPro" id="IPR025202">
    <property type="entry name" value="PLD-like_dom"/>
</dbReference>
<dbReference type="AlphaFoldDB" id="A0AAD9VFU9"/>
<proteinExistence type="inferred from homology"/>
<evidence type="ECO:0000313" key="10">
    <source>
        <dbReference type="EMBL" id="KAK2573033.1"/>
    </source>
</evidence>
<keyword evidence="11" id="KW-1185">Reference proteome</keyword>
<dbReference type="GO" id="GO:0035556">
    <property type="term" value="P:intracellular signal transduction"/>
    <property type="evidence" value="ECO:0007669"/>
    <property type="project" value="InterPro"/>
</dbReference>
<reference evidence="10" key="1">
    <citation type="journal article" date="2023" name="G3 (Bethesda)">
        <title>Whole genome assembly and annotation of the endangered Caribbean coral Acropora cervicornis.</title>
        <authorList>
            <person name="Selwyn J.D."/>
            <person name="Vollmer S.V."/>
        </authorList>
    </citation>
    <scope>NUCLEOTIDE SEQUENCE</scope>
    <source>
        <tissue evidence="10">Whole Organism</tissue>
    </source>
</reference>
<comment type="similarity">
    <text evidence="2 7">Belongs to the phospholipase D family.</text>
</comment>
<feature type="domain" description="PX" evidence="9">
    <location>
        <begin position="71"/>
        <end position="198"/>
    </location>
</feature>
<dbReference type="SUPFAM" id="SSF64268">
    <property type="entry name" value="PX domain"/>
    <property type="match status" value="1"/>
</dbReference>
<dbReference type="InterPro" id="IPR001683">
    <property type="entry name" value="PX_dom"/>
</dbReference>
<dbReference type="Gene3D" id="3.30.870.10">
    <property type="entry name" value="Endonuclease Chain A"/>
    <property type="match status" value="3"/>
</dbReference>
<dbReference type="InterPro" id="IPR036871">
    <property type="entry name" value="PX_dom_sf"/>
</dbReference>
<evidence type="ECO:0000256" key="2">
    <source>
        <dbReference type="ARBA" id="ARBA00008664"/>
    </source>
</evidence>
<dbReference type="Pfam" id="PF00614">
    <property type="entry name" value="PLDc"/>
    <property type="match status" value="1"/>
</dbReference>
<dbReference type="PROSITE" id="PS50195">
    <property type="entry name" value="PX"/>
    <property type="match status" value="1"/>
</dbReference>
<dbReference type="PANTHER" id="PTHR18896:SF76">
    <property type="entry name" value="PHOSPHOLIPASE"/>
    <property type="match status" value="1"/>
</dbReference>
<dbReference type="EMBL" id="JARQWQ010000003">
    <property type="protein sequence ID" value="KAK2573033.1"/>
    <property type="molecule type" value="Genomic_DNA"/>
</dbReference>
<dbReference type="InterPro" id="IPR001736">
    <property type="entry name" value="PLipase_D/transphosphatidylase"/>
</dbReference>
<dbReference type="Pfam" id="PF13091">
    <property type="entry name" value="PLDc_2"/>
    <property type="match status" value="1"/>
</dbReference>
<dbReference type="Pfam" id="PF00787">
    <property type="entry name" value="PX"/>
    <property type="match status" value="1"/>
</dbReference>
<keyword evidence="6" id="KW-0443">Lipid metabolism</keyword>
<organism evidence="10 11">
    <name type="scientific">Acropora cervicornis</name>
    <name type="common">Staghorn coral</name>
    <dbReference type="NCBI Taxonomy" id="6130"/>
    <lineage>
        <taxon>Eukaryota</taxon>
        <taxon>Metazoa</taxon>
        <taxon>Cnidaria</taxon>
        <taxon>Anthozoa</taxon>
        <taxon>Hexacorallia</taxon>
        <taxon>Scleractinia</taxon>
        <taxon>Astrocoeniina</taxon>
        <taxon>Acroporidae</taxon>
        <taxon>Acropora</taxon>
    </lineage>
</organism>
<name>A0AAD9VFU9_ACRCE</name>
<dbReference type="Gene3D" id="3.30.1520.10">
    <property type="entry name" value="Phox-like domain"/>
    <property type="match status" value="1"/>
</dbReference>
<accession>A0AAD9VFU9</accession>
<comment type="catalytic activity">
    <reaction evidence="1 7">
        <text>a 1,2-diacyl-sn-glycero-3-phosphocholine + H2O = a 1,2-diacyl-sn-glycero-3-phosphate + choline + H(+)</text>
        <dbReference type="Rhea" id="RHEA:14445"/>
        <dbReference type="ChEBI" id="CHEBI:15354"/>
        <dbReference type="ChEBI" id="CHEBI:15377"/>
        <dbReference type="ChEBI" id="CHEBI:15378"/>
        <dbReference type="ChEBI" id="CHEBI:57643"/>
        <dbReference type="ChEBI" id="CHEBI:58608"/>
        <dbReference type="EC" id="3.1.4.4"/>
    </reaction>
</comment>
<dbReference type="SMART" id="SM00312">
    <property type="entry name" value="PX"/>
    <property type="match status" value="1"/>
</dbReference>
<dbReference type="SUPFAM" id="SSF56024">
    <property type="entry name" value="Phospholipase D/nuclease"/>
    <property type="match status" value="2"/>
</dbReference>
<gene>
    <name evidence="10" type="ORF">P5673_002063</name>
</gene>
<dbReference type="Proteomes" id="UP001249851">
    <property type="component" value="Unassembled WGS sequence"/>
</dbReference>
<dbReference type="EC" id="3.1.4.4" evidence="7"/>
<feature type="domain" description="PLD phosphodiesterase" evidence="8">
    <location>
        <begin position="842"/>
        <end position="869"/>
    </location>
</feature>
<dbReference type="PIRSF" id="PIRSF009376">
    <property type="entry name" value="Phospholipase_D_euk"/>
    <property type="match status" value="1"/>
</dbReference>
<sequence>MERSSMQENYDHAVRGVKSSISVVDQTSFIDSRSGSVCIHLEEDEHDISAIDVTVACPSREKKPVFLPGVKVTAEVVDVERAPRTHPFNPNLYTIKLSHGNFCWEIRRRYKHFLKLDAELFLHRVNHDVRHAARRQSRHLQHLPSRHLPKRPDMFATTQKLEKRKKCLEKYLQTILDNSNYLNHKETLYFLEMAPCERQFHSIFETASFNLLDRKKNKDDGRILKNPLDIGEWMKAIIHVMATKGSEWTEEHPHGSYAPVRQNTVTQWWIWNVMCISFVSRFVDGESHFDAVAGALEAAEEEIFLAGWWISPELYLRRPITVGHEWRLDNVLKRKAEAGVKIFILVYKEVELALSIDSAYTKAKLVSLHSNIKVLRHPDHITGAGVVRWAHHEKLVVIDQKVAFIGGLDLCFGRWDNSSHPLTDFGSAVPPQAINNTEKEIRKIGALIVEGALNGIILPTSSGLLDGVEIEPGTRGGSKMWIGKDYSNPIHKDFCDLHKPYEDSVDRGLVPRMPWHDVGMRMSGASARDVARHFILRWNATKGVVYLLVPVYVSRSVSPYFGVSIQAITDWEVKQGNLVLLLRCRIVVLFGSPTTDLLESVDCLLRDGERYFSNADRNMAEKLIVRLQVTIDSVRGLLDSLDLSEAGNTARILVLEGLCGKVKMYCDIPFLLPKSYSTLDTDESAASNCTSLVDCQILRSVSEWSGGIPVESSIYTAYVTAIQEAKHFIYIENQFFISSLFIDNVNNEICQNLLWRIQRAHREGTTFKVIVVMPLLPAFEGEIGTATGRSIGIITHWNYRSICRGSQSLLERLEKLVGDTSKYISFYGLRTHSEMYGTPVTELVYVHSKMMIVDDKTVIIGSANINDRSLLGRRDSEIAAIMKDREFVSSTMDGKEYQAGKFAFSLRSRLFREHLGLLDSPPRSEEDIKDVVSDNFYKDLWMATARRNTEIYEEVFHCMPSDNARTLVELNTIKGLKSLAKDDPGQARVRLRDVRGYLVELPLHFLENEDLRPPIVSSEYMVPTVFT</sequence>
<dbReference type="GO" id="GO:0006654">
    <property type="term" value="P:phosphatidic acid biosynthetic process"/>
    <property type="evidence" value="ECO:0007669"/>
    <property type="project" value="InterPro"/>
</dbReference>
<dbReference type="PROSITE" id="PS50035">
    <property type="entry name" value="PLD"/>
    <property type="match status" value="2"/>
</dbReference>
<comment type="caution">
    <text evidence="10">The sequence shown here is derived from an EMBL/GenBank/DDBJ whole genome shotgun (WGS) entry which is preliminary data.</text>
</comment>
<evidence type="ECO:0000256" key="4">
    <source>
        <dbReference type="ARBA" id="ARBA00022801"/>
    </source>
</evidence>
<evidence type="ECO:0000256" key="6">
    <source>
        <dbReference type="ARBA" id="ARBA00023098"/>
    </source>
</evidence>
<dbReference type="InterPro" id="IPR015679">
    <property type="entry name" value="PLipase_D_fam"/>
</dbReference>
<evidence type="ECO:0000259" key="9">
    <source>
        <dbReference type="PROSITE" id="PS50195"/>
    </source>
</evidence>